<dbReference type="OrthoDB" id="9801686at2"/>
<evidence type="ECO:0000256" key="10">
    <source>
        <dbReference type="HAMAP-Rule" id="MF_00086"/>
    </source>
</evidence>
<feature type="region of interest" description="Flexible loop" evidence="10">
    <location>
        <begin position="99"/>
        <end position="109"/>
    </location>
</feature>
<comment type="function">
    <text evidence="10">Catalyzes the formation of S-adenosylmethionine (AdoMet) from methionine and ATP. The overall synthetic reaction is composed of two sequential steps, AdoMet formation and the subsequent tripolyphosphate hydrolysis which occurs prior to release of AdoMet from the enzyme.</text>
</comment>
<keyword evidence="7 10" id="KW-0067">ATP-binding</keyword>
<dbReference type="GO" id="GO:0006730">
    <property type="term" value="P:one-carbon metabolic process"/>
    <property type="evidence" value="ECO:0007669"/>
    <property type="project" value="UniProtKB-KW"/>
</dbReference>
<evidence type="ECO:0000256" key="6">
    <source>
        <dbReference type="ARBA" id="ARBA00022741"/>
    </source>
</evidence>
<dbReference type="GO" id="GO:0005737">
    <property type="term" value="C:cytoplasm"/>
    <property type="evidence" value="ECO:0007669"/>
    <property type="project" value="UniProtKB-SubCell"/>
</dbReference>
<dbReference type="InterPro" id="IPR002133">
    <property type="entry name" value="S-AdoMet_synthetase"/>
</dbReference>
<feature type="binding site" evidence="10">
    <location>
        <position position="274"/>
    </location>
    <ligand>
        <name>ATP</name>
        <dbReference type="ChEBI" id="CHEBI:30616"/>
        <note>ligand shared between two neighboring subunits</note>
    </ligand>
</feature>
<gene>
    <name evidence="10 16" type="primary">metK</name>
    <name evidence="17" type="ORF">DS742_13325</name>
    <name evidence="16" type="ORF">LAD12857_46810</name>
</gene>
<dbReference type="FunFam" id="3.30.300.10:FF:000003">
    <property type="entry name" value="S-adenosylmethionine synthase"/>
    <property type="match status" value="1"/>
</dbReference>
<organism evidence="17 18">
    <name type="scientific">Lacrimispora amygdalina</name>
    <dbReference type="NCBI Taxonomy" id="253257"/>
    <lineage>
        <taxon>Bacteria</taxon>
        <taxon>Bacillati</taxon>
        <taxon>Bacillota</taxon>
        <taxon>Clostridia</taxon>
        <taxon>Lachnospirales</taxon>
        <taxon>Lachnospiraceae</taxon>
        <taxon>Lacrimispora</taxon>
    </lineage>
</organism>
<proteinExistence type="inferred from homology"/>
<accession>A0A3E2NBN7</accession>
<dbReference type="UniPathway" id="UPA00315">
    <property type="reaction ID" value="UER00080"/>
</dbReference>
<evidence type="ECO:0000256" key="1">
    <source>
        <dbReference type="ARBA" id="ARBA00005224"/>
    </source>
</evidence>
<reference evidence="16 19" key="2">
    <citation type="journal article" date="2024" name="Int. J. Syst. Evol. Microbiol.">
        <title>Lacrimispora brassicae sp. nov. isolated from fermented cabbage, and proposal of Clostridium indicum Gundawar et al. 2019 and Clostridium methoxybenzovorans Mechichi et al. 1999 as heterotypic synonyms of Lacrimispora amygdalina (Parshina et al. 2003) Haas and Blanchard 2020 and Lacrimispora indolis (McClung and McCoy 1957) Haas and Blanchard 2020, respectively.</title>
        <authorList>
            <person name="Kobayashi H."/>
            <person name="Tanizawa Y."/>
            <person name="Sakamoto M."/>
            <person name="Ohkuma M."/>
            <person name="Tohno M."/>
        </authorList>
    </citation>
    <scope>NUCLEOTIDE SEQUENCE [LARGE SCALE GENOMIC DNA]</scope>
    <source>
        <strain evidence="16 19">DSM 12857</strain>
    </source>
</reference>
<dbReference type="EMBL" id="BRPJ01000100">
    <property type="protein sequence ID" value="GLB32758.1"/>
    <property type="molecule type" value="Genomic_DNA"/>
</dbReference>
<comment type="cofactor">
    <cofactor evidence="10">
        <name>Mg(2+)</name>
        <dbReference type="ChEBI" id="CHEBI:18420"/>
    </cofactor>
    <text evidence="10">Binds 2 divalent ions per subunit.</text>
</comment>
<evidence type="ECO:0000256" key="7">
    <source>
        <dbReference type="ARBA" id="ARBA00022840"/>
    </source>
</evidence>
<evidence type="ECO:0000313" key="19">
    <source>
        <dbReference type="Proteomes" id="UP001419084"/>
    </source>
</evidence>
<feature type="binding site" evidence="10">
    <location>
        <position position="17"/>
    </location>
    <ligand>
        <name>Mg(2+)</name>
        <dbReference type="ChEBI" id="CHEBI:18420"/>
    </ligand>
</feature>
<feature type="binding site" description="in other chain" evidence="10">
    <location>
        <position position="15"/>
    </location>
    <ligand>
        <name>ATP</name>
        <dbReference type="ChEBI" id="CHEBI:30616"/>
        <note>ligand shared between two neighboring subunits</note>
    </ligand>
</feature>
<feature type="binding site" description="in other chain" evidence="10">
    <location>
        <position position="282"/>
    </location>
    <ligand>
        <name>L-methionine</name>
        <dbReference type="ChEBI" id="CHEBI:57844"/>
        <note>ligand shared between two neighboring subunits</note>
    </ligand>
</feature>
<dbReference type="PIRSF" id="PIRSF000497">
    <property type="entry name" value="MAT"/>
    <property type="match status" value="1"/>
</dbReference>
<dbReference type="HAMAP" id="MF_00086">
    <property type="entry name" value="S_AdoMet_synth1"/>
    <property type="match status" value="1"/>
</dbReference>
<feature type="domain" description="S-adenosylmethionine synthetase central" evidence="14">
    <location>
        <begin position="126"/>
        <end position="243"/>
    </location>
</feature>
<evidence type="ECO:0000259" key="15">
    <source>
        <dbReference type="Pfam" id="PF02773"/>
    </source>
</evidence>
<reference evidence="17 18" key="1">
    <citation type="submission" date="2018-07" db="EMBL/GenBank/DDBJ databases">
        <title>New species, Clostridium PI-S10-A1B.</title>
        <authorList>
            <person name="Krishna G."/>
            <person name="Summeta K."/>
            <person name="Shikha S."/>
            <person name="Prabhu P.B."/>
            <person name="Suresh K."/>
        </authorList>
    </citation>
    <scope>NUCLEOTIDE SEQUENCE [LARGE SCALE GENOMIC DNA]</scope>
    <source>
        <strain evidence="17 18">PI-S10-A1B</strain>
    </source>
</reference>
<feature type="binding site" description="in other chain" evidence="10">
    <location>
        <begin position="175"/>
        <end position="177"/>
    </location>
    <ligand>
        <name>ATP</name>
        <dbReference type="ChEBI" id="CHEBI:30616"/>
        <note>ligand shared between two neighboring subunits</note>
    </ligand>
</feature>
<protein>
    <recommendedName>
        <fullName evidence="10">S-adenosylmethionine synthase</fullName>
        <shortName evidence="10">AdoMet synthase</shortName>
        <ecNumber evidence="10">2.5.1.6</ecNumber>
    </recommendedName>
    <alternativeName>
        <fullName evidence="10">MAT</fullName>
    </alternativeName>
    <alternativeName>
        <fullName evidence="10">Methionine adenosyltransferase</fullName>
    </alternativeName>
</protein>
<feature type="binding site" evidence="10">
    <location>
        <position position="43"/>
    </location>
    <ligand>
        <name>K(+)</name>
        <dbReference type="ChEBI" id="CHEBI:29103"/>
    </ligand>
</feature>
<dbReference type="NCBIfam" id="TIGR01034">
    <property type="entry name" value="metK"/>
    <property type="match status" value="1"/>
</dbReference>
<dbReference type="Gene3D" id="3.30.300.10">
    <property type="match status" value="3"/>
</dbReference>
<comment type="subunit">
    <text evidence="10">Homotetramer; dimer of dimers.</text>
</comment>
<evidence type="ECO:0000313" key="16">
    <source>
        <dbReference type="EMBL" id="GLB32758.1"/>
    </source>
</evidence>
<keyword evidence="6 10" id="KW-0547">Nucleotide-binding</keyword>
<dbReference type="InterPro" id="IPR022629">
    <property type="entry name" value="S-AdoMet_synt_central"/>
</dbReference>
<evidence type="ECO:0000256" key="3">
    <source>
        <dbReference type="ARBA" id="ARBA00022563"/>
    </source>
</evidence>
<comment type="caution">
    <text evidence="17">The sequence shown here is derived from an EMBL/GenBank/DDBJ whole genome shotgun (WGS) entry which is preliminary data.</text>
</comment>
<comment type="similarity">
    <text evidence="2 10 12">Belongs to the AdoMet synthase family.</text>
</comment>
<comment type="pathway">
    <text evidence="1 10">Amino-acid biosynthesis; S-adenosyl-L-methionine biosynthesis; S-adenosyl-L-methionine from L-methionine: step 1/1.</text>
</comment>
<keyword evidence="10" id="KW-0963">Cytoplasm</keyword>
<keyword evidence="4 10" id="KW-0808">Transferase</keyword>
<dbReference type="CDD" id="cd18079">
    <property type="entry name" value="S-AdoMet_synt"/>
    <property type="match status" value="1"/>
</dbReference>
<feature type="binding site" description="in other chain" evidence="10">
    <location>
        <begin position="257"/>
        <end position="258"/>
    </location>
    <ligand>
        <name>ATP</name>
        <dbReference type="ChEBI" id="CHEBI:30616"/>
        <note>ligand shared between two neighboring subunits</note>
    </ligand>
</feature>
<comment type="cofactor">
    <cofactor evidence="10">
        <name>K(+)</name>
        <dbReference type="ChEBI" id="CHEBI:29103"/>
    </cofactor>
    <text evidence="10">Binds 1 potassium ion per subunit.</text>
</comment>
<dbReference type="InterPro" id="IPR022636">
    <property type="entry name" value="S-AdoMet_synthetase_sfam"/>
</dbReference>
<dbReference type="Pfam" id="PF00438">
    <property type="entry name" value="S-AdoMet_synt_N"/>
    <property type="match status" value="1"/>
</dbReference>
<keyword evidence="8 10" id="KW-0460">Magnesium</keyword>
<evidence type="ECO:0000313" key="18">
    <source>
        <dbReference type="Proteomes" id="UP000260680"/>
    </source>
</evidence>
<comment type="catalytic activity">
    <reaction evidence="10">
        <text>L-methionine + ATP + H2O = S-adenosyl-L-methionine + phosphate + diphosphate</text>
        <dbReference type="Rhea" id="RHEA:21080"/>
        <dbReference type="ChEBI" id="CHEBI:15377"/>
        <dbReference type="ChEBI" id="CHEBI:30616"/>
        <dbReference type="ChEBI" id="CHEBI:33019"/>
        <dbReference type="ChEBI" id="CHEBI:43474"/>
        <dbReference type="ChEBI" id="CHEBI:57844"/>
        <dbReference type="ChEBI" id="CHEBI:59789"/>
        <dbReference type="EC" id="2.5.1.6"/>
    </reaction>
</comment>
<feature type="binding site" evidence="10">
    <location>
        <position position="251"/>
    </location>
    <ligand>
        <name>L-methionine</name>
        <dbReference type="ChEBI" id="CHEBI:57844"/>
        <note>ligand shared between two neighboring subunits</note>
    </ligand>
</feature>
<evidence type="ECO:0000259" key="14">
    <source>
        <dbReference type="Pfam" id="PF02772"/>
    </source>
</evidence>
<dbReference type="SUPFAM" id="SSF55973">
    <property type="entry name" value="S-adenosylmethionine synthetase"/>
    <property type="match status" value="3"/>
</dbReference>
<dbReference type="EMBL" id="QOHO01000038">
    <property type="protein sequence ID" value="RFZ78439.1"/>
    <property type="molecule type" value="Genomic_DNA"/>
</dbReference>
<evidence type="ECO:0000256" key="4">
    <source>
        <dbReference type="ARBA" id="ARBA00022679"/>
    </source>
</evidence>
<feature type="binding site" description="in other chain" evidence="10">
    <location>
        <begin position="242"/>
        <end position="243"/>
    </location>
    <ligand>
        <name>ATP</name>
        <dbReference type="ChEBI" id="CHEBI:30616"/>
        <note>ligand shared between two neighboring subunits</note>
    </ligand>
</feature>
<keyword evidence="5 10" id="KW-0479">Metal-binding</keyword>
<dbReference type="PANTHER" id="PTHR11964">
    <property type="entry name" value="S-ADENOSYLMETHIONINE SYNTHETASE"/>
    <property type="match status" value="1"/>
</dbReference>
<feature type="domain" description="S-adenosylmethionine synthetase C-terminal" evidence="15">
    <location>
        <begin position="245"/>
        <end position="384"/>
    </location>
</feature>
<comment type="subcellular location">
    <subcellularLocation>
        <location evidence="10 11">Cytoplasm</location>
    </subcellularLocation>
</comment>
<dbReference type="InterPro" id="IPR022631">
    <property type="entry name" value="ADOMET_SYNTHASE_CS"/>
</dbReference>
<dbReference type="FunFam" id="3.30.300.10:FF:000004">
    <property type="entry name" value="S-adenosylmethionine synthase"/>
    <property type="match status" value="1"/>
</dbReference>
<dbReference type="AlphaFoldDB" id="A0A3E2NBN7"/>
<dbReference type="Proteomes" id="UP001419084">
    <property type="component" value="Unassembled WGS sequence"/>
</dbReference>
<dbReference type="EC" id="2.5.1.6" evidence="10"/>
<dbReference type="RefSeq" id="WP_117417479.1">
    <property type="nucleotide sequence ID" value="NZ_BRPJ01000100.1"/>
</dbReference>
<sequence>MEKLLFTSESVTEGHPDKMCDQISDAILDEMLKQDPMSRVACETCTTTGLVMVMGEITTQAYVDIQKVVRETVREIGYDRAKYGFDCDTCGVIVALDEQSKDIAMGVDRALEAKENKMSEKEIDAIGAGDQGMMFGYASNETEEYMPYPIALAHKLALQLTKVRKNGTLTYLRPDGKTQVTVEYDENGKPLRLDAVVLSTQHDEDVSQEQIHKDIKKYVFDEILPAELVDDHTKFFINPTGRFVIGGPHGDSGLTGRKIIVDTYGGYARHGGGAFSGKDCTKVDRSAAYAARYVAKNIVAAGLADKCEIQLSYAIGVAHPTSIMADTFGTGKVSNEKLVEIIRENFDLRPAGIIKMLDLRRPIYKQTAAYGHFGRNDLDLPWEKLDKVSLLKEYL</sequence>
<dbReference type="InterPro" id="IPR022628">
    <property type="entry name" value="S-AdoMet_synt_N"/>
</dbReference>
<feature type="domain" description="S-adenosylmethionine synthetase N-terminal" evidence="13">
    <location>
        <begin position="4"/>
        <end position="100"/>
    </location>
</feature>
<dbReference type="PROSITE" id="PS00377">
    <property type="entry name" value="ADOMET_SYNTHASE_2"/>
    <property type="match status" value="1"/>
</dbReference>
<keyword evidence="9 10" id="KW-0630">Potassium</keyword>
<keyword evidence="3 10" id="KW-0554">One-carbon metabolism</keyword>
<keyword evidence="19" id="KW-1185">Reference proteome</keyword>
<dbReference type="GO" id="GO:0004478">
    <property type="term" value="F:methionine adenosyltransferase activity"/>
    <property type="evidence" value="ECO:0007669"/>
    <property type="project" value="UniProtKB-UniRule"/>
</dbReference>
<evidence type="ECO:0000313" key="17">
    <source>
        <dbReference type="EMBL" id="RFZ78439.1"/>
    </source>
</evidence>
<feature type="binding site" description="in other chain" evidence="10">
    <location>
        <position position="56"/>
    </location>
    <ligand>
        <name>L-methionine</name>
        <dbReference type="ChEBI" id="CHEBI:57844"/>
        <note>ligand shared between two neighboring subunits</note>
    </ligand>
</feature>
<evidence type="ECO:0000256" key="11">
    <source>
        <dbReference type="RuleBase" id="RU000542"/>
    </source>
</evidence>
<dbReference type="GO" id="GO:0000287">
    <property type="term" value="F:magnesium ion binding"/>
    <property type="evidence" value="ECO:0007669"/>
    <property type="project" value="UniProtKB-UniRule"/>
</dbReference>
<evidence type="ECO:0000256" key="5">
    <source>
        <dbReference type="ARBA" id="ARBA00022723"/>
    </source>
</evidence>
<name>A0A3E2NBN7_9FIRM</name>
<dbReference type="PROSITE" id="PS00376">
    <property type="entry name" value="ADOMET_SYNTHASE_1"/>
    <property type="match status" value="1"/>
</dbReference>
<dbReference type="Pfam" id="PF02773">
    <property type="entry name" value="S-AdoMet_synt_C"/>
    <property type="match status" value="1"/>
</dbReference>
<evidence type="ECO:0000256" key="9">
    <source>
        <dbReference type="ARBA" id="ARBA00022958"/>
    </source>
</evidence>
<evidence type="ECO:0000259" key="13">
    <source>
        <dbReference type="Pfam" id="PF00438"/>
    </source>
</evidence>
<feature type="binding site" description="in other chain" evidence="10">
    <location>
        <position position="99"/>
    </location>
    <ligand>
        <name>L-methionine</name>
        <dbReference type="ChEBI" id="CHEBI:57844"/>
        <note>ligand shared between two neighboring subunits</note>
    </ligand>
</feature>
<feature type="binding site" evidence="10">
    <location>
        <position position="251"/>
    </location>
    <ligand>
        <name>ATP</name>
        <dbReference type="ChEBI" id="CHEBI:30616"/>
        <note>ligand shared between two neighboring subunits</note>
    </ligand>
</feature>
<dbReference type="GO" id="GO:0005524">
    <property type="term" value="F:ATP binding"/>
    <property type="evidence" value="ECO:0007669"/>
    <property type="project" value="UniProtKB-UniRule"/>
</dbReference>
<evidence type="ECO:0000256" key="8">
    <source>
        <dbReference type="ARBA" id="ARBA00022842"/>
    </source>
</evidence>
<dbReference type="Pfam" id="PF02772">
    <property type="entry name" value="S-AdoMet_synt_M"/>
    <property type="match status" value="1"/>
</dbReference>
<evidence type="ECO:0000256" key="2">
    <source>
        <dbReference type="ARBA" id="ARBA00009685"/>
    </source>
</evidence>
<dbReference type="Proteomes" id="UP000260680">
    <property type="component" value="Unassembled WGS sequence"/>
</dbReference>
<feature type="binding site" evidence="10">
    <location>
        <position position="278"/>
    </location>
    <ligand>
        <name>ATP</name>
        <dbReference type="ChEBI" id="CHEBI:30616"/>
        <note>ligand shared between two neighboring subunits</note>
    </ligand>
</feature>
<evidence type="ECO:0000256" key="12">
    <source>
        <dbReference type="RuleBase" id="RU004462"/>
    </source>
</evidence>
<dbReference type="GO" id="GO:0006556">
    <property type="term" value="P:S-adenosylmethionine biosynthetic process"/>
    <property type="evidence" value="ECO:0007669"/>
    <property type="project" value="UniProtKB-UniRule"/>
</dbReference>
<dbReference type="InterPro" id="IPR022630">
    <property type="entry name" value="S-AdoMet_synt_C"/>
</dbReference>